<name>A0A9W6Z6G7_9STRA</name>
<evidence type="ECO:0000313" key="3">
    <source>
        <dbReference type="Proteomes" id="UP001165082"/>
    </source>
</evidence>
<dbReference type="InterPro" id="IPR015403">
    <property type="entry name" value="Mon2/Sec7/BIG1-like_HDS"/>
</dbReference>
<reference evidence="2" key="1">
    <citation type="submission" date="2022-07" db="EMBL/GenBank/DDBJ databases">
        <title>Genome analysis of Parmales, a sister group of diatoms, reveals the evolutionary specialization of diatoms from phago-mixotrophs to photoautotrophs.</title>
        <authorList>
            <person name="Ban H."/>
            <person name="Sato S."/>
            <person name="Yoshikawa S."/>
            <person name="Kazumasa Y."/>
            <person name="Nakamura Y."/>
            <person name="Ichinomiya M."/>
            <person name="Saitoh K."/>
            <person name="Sato N."/>
            <person name="Blanc-Mathieu R."/>
            <person name="Endo H."/>
            <person name="Kuwata A."/>
            <person name="Ogata H."/>
        </authorList>
    </citation>
    <scope>NUCLEOTIDE SEQUENCE</scope>
</reference>
<dbReference type="Pfam" id="PF09324">
    <property type="entry name" value="Sec7-like_HDS"/>
    <property type="match status" value="1"/>
</dbReference>
<proteinExistence type="predicted"/>
<dbReference type="EMBL" id="BRXZ01000521">
    <property type="protein sequence ID" value="GMH46541.1"/>
    <property type="molecule type" value="Genomic_DNA"/>
</dbReference>
<dbReference type="OrthoDB" id="430364at2759"/>
<feature type="non-terminal residue" evidence="2">
    <location>
        <position position="312"/>
    </location>
</feature>
<feature type="non-terminal residue" evidence="2">
    <location>
        <position position="1"/>
    </location>
</feature>
<gene>
    <name evidence="2" type="ORF">TrRE_jg2094</name>
</gene>
<accession>A0A9W6Z6G7</accession>
<comment type="caution">
    <text evidence="2">The sequence shown here is derived from an EMBL/GenBank/DDBJ whole genome shotgun (WGS) entry which is preliminary data.</text>
</comment>
<evidence type="ECO:0000259" key="1">
    <source>
        <dbReference type="Pfam" id="PF09324"/>
    </source>
</evidence>
<evidence type="ECO:0000313" key="2">
    <source>
        <dbReference type="EMBL" id="GMH46541.1"/>
    </source>
</evidence>
<feature type="domain" description="Mon2/Sec7/BIG1-like HDS" evidence="1">
    <location>
        <begin position="1"/>
        <end position="78"/>
    </location>
</feature>
<organism evidence="2 3">
    <name type="scientific">Triparma retinervis</name>
    <dbReference type="NCBI Taxonomy" id="2557542"/>
    <lineage>
        <taxon>Eukaryota</taxon>
        <taxon>Sar</taxon>
        <taxon>Stramenopiles</taxon>
        <taxon>Ochrophyta</taxon>
        <taxon>Bolidophyceae</taxon>
        <taxon>Parmales</taxon>
        <taxon>Triparmaceae</taxon>
        <taxon>Triparma</taxon>
    </lineage>
</organism>
<dbReference type="Proteomes" id="UP001165082">
    <property type="component" value="Unassembled WGS sequence"/>
</dbReference>
<protein>
    <recommendedName>
        <fullName evidence="1">Mon2/Sec7/BIG1-like HDS domain-containing protein</fullName>
    </recommendedName>
</protein>
<keyword evidence="3" id="KW-1185">Reference proteome</keyword>
<dbReference type="SUPFAM" id="SSF48371">
    <property type="entry name" value="ARM repeat"/>
    <property type="match status" value="1"/>
</dbReference>
<sequence>PELKDFNFQRIFLKPFVVIMESPNSREDVRELILRCVDNMIRALAKNIRSGWRTIFSILMLSASDSSVVIAKLGLEILHRLLDSCLPQLCTVVEDFLALVKTSLSFVYGYSAAVLPPGLQMRALCYVACCADAVASGLVHGGIEGGPGVHGYAGLGGEGGGERGVQMCIWKAIIDGLSEGAHEARGGRGGLAQRGCACALRAVLLRHGNLFSAKEWRCIVEQSVRPALVRGIRRDGSGVGGLFSRSPLGGELDLVREAPGKVPGEEDERFKRISMQAQSEGSSCARVMGKAEGLVEAMLWDLRRGGDGSLVE</sequence>
<dbReference type="InterPro" id="IPR016024">
    <property type="entry name" value="ARM-type_fold"/>
</dbReference>
<dbReference type="AlphaFoldDB" id="A0A9W6Z6G7"/>